<proteinExistence type="inferred from homology"/>
<evidence type="ECO:0000313" key="9">
    <source>
        <dbReference type="Proteomes" id="UP001385951"/>
    </source>
</evidence>
<comment type="pathway">
    <text evidence="6">Glycan metabolism; cellulose degradation.</text>
</comment>
<dbReference type="Gene3D" id="3.20.20.300">
    <property type="entry name" value="Glycoside hydrolase, family 3, N-terminal domain"/>
    <property type="match status" value="1"/>
</dbReference>
<dbReference type="InterPro" id="IPR037524">
    <property type="entry name" value="PA14/GLEYA"/>
</dbReference>
<comment type="similarity">
    <text evidence="2 6">Belongs to the glycosyl hydrolase 3 family.</text>
</comment>
<accession>A0AAW0GK78</accession>
<keyword evidence="4 6" id="KW-0378">Hydrolase</keyword>
<dbReference type="SUPFAM" id="SSF51445">
    <property type="entry name" value="(Trans)glycosidases"/>
    <property type="match status" value="1"/>
</dbReference>
<dbReference type="Proteomes" id="UP001385951">
    <property type="component" value="Unassembled WGS sequence"/>
</dbReference>
<dbReference type="SUPFAM" id="SSF52279">
    <property type="entry name" value="Beta-D-glucan exohydrolase, C-terminal domain"/>
    <property type="match status" value="1"/>
</dbReference>
<dbReference type="InterPro" id="IPR002772">
    <property type="entry name" value="Glyco_hydro_3_C"/>
</dbReference>
<dbReference type="InterPro" id="IPR013783">
    <property type="entry name" value="Ig-like_fold"/>
</dbReference>
<dbReference type="SMART" id="SM00758">
    <property type="entry name" value="PA14"/>
    <property type="match status" value="1"/>
</dbReference>
<evidence type="ECO:0000256" key="1">
    <source>
        <dbReference type="ARBA" id="ARBA00000448"/>
    </source>
</evidence>
<dbReference type="Gene3D" id="2.60.40.10">
    <property type="entry name" value="Immunoglobulins"/>
    <property type="match status" value="1"/>
</dbReference>
<dbReference type="GO" id="GO:0009251">
    <property type="term" value="P:glucan catabolic process"/>
    <property type="evidence" value="ECO:0007669"/>
    <property type="project" value="TreeGrafter"/>
</dbReference>
<dbReference type="AlphaFoldDB" id="A0AAW0GK78"/>
<keyword evidence="6" id="KW-0624">Polysaccharide degradation</keyword>
<evidence type="ECO:0000256" key="6">
    <source>
        <dbReference type="RuleBase" id="RU361161"/>
    </source>
</evidence>
<evidence type="ECO:0000256" key="3">
    <source>
        <dbReference type="ARBA" id="ARBA00012744"/>
    </source>
</evidence>
<name>A0AAW0GK78_9APHY</name>
<dbReference type="PANTHER" id="PTHR42715">
    <property type="entry name" value="BETA-GLUCOSIDASE"/>
    <property type="match status" value="1"/>
</dbReference>
<dbReference type="InterPro" id="IPR019800">
    <property type="entry name" value="Glyco_hydro_3_AS"/>
</dbReference>
<dbReference type="Pfam" id="PF01915">
    <property type="entry name" value="Glyco_hydro_3_C"/>
    <property type="match status" value="1"/>
</dbReference>
<keyword evidence="6" id="KW-0119">Carbohydrate metabolism</keyword>
<reference evidence="8 9" key="1">
    <citation type="submission" date="2022-09" db="EMBL/GenBank/DDBJ databases">
        <authorList>
            <person name="Palmer J.M."/>
        </authorList>
    </citation>
    <scope>NUCLEOTIDE SEQUENCE [LARGE SCALE GENOMIC DNA]</scope>
    <source>
        <strain evidence="8 9">DSM 7382</strain>
    </source>
</reference>
<gene>
    <name evidence="8" type="ORF">QCA50_002632</name>
</gene>
<evidence type="ECO:0000256" key="5">
    <source>
        <dbReference type="ARBA" id="ARBA00023295"/>
    </source>
</evidence>
<dbReference type="Pfam" id="PF07691">
    <property type="entry name" value="PA14"/>
    <property type="match status" value="1"/>
</dbReference>
<dbReference type="PROSITE" id="PS00775">
    <property type="entry name" value="GLYCOSYL_HYDROL_F3"/>
    <property type="match status" value="1"/>
</dbReference>
<dbReference type="PANTHER" id="PTHR42715:SF27">
    <property type="entry name" value="BETA-GLUCOSIDASE-RELATED"/>
    <property type="match status" value="1"/>
</dbReference>
<dbReference type="EC" id="3.2.1.21" evidence="3 6"/>
<dbReference type="InterPro" id="IPR017853">
    <property type="entry name" value="GH"/>
</dbReference>
<evidence type="ECO:0000313" key="8">
    <source>
        <dbReference type="EMBL" id="KAK7693067.1"/>
    </source>
</evidence>
<sequence>MPMSRSFLDADVDELLKKLSTDEKISMLGAPNWWNTTPIERLEIPSIRMSDGPNGVRGSSHFVSTPAQCLPCATSLASTFDVDLVHQAGSFLAEEAKIKSSVILLAPTCNIQRNPLGGRAFESFSEDPHLSGTLAAAYVNGLQSKNVSATIKHFVGNDQEHERTAADSVMSDRALREIYLYPFMLAQKLAKPWAFMTSYGRIHGVHLAESPYFLQDILRKEWGFDGIVMSDWFGTYSVDLSINAGMELEMPGPPRWRTPTLVNHMLSSQKVLVSTIDDRIRTLLSFIQRQAQRNPDVVYGDGKERTRDSPEIRALGRKLAAEGMVLLKNENGLLPLKSPEPEVQKEEDLKPVSLSRLTHVLVPITPAPSGQPEQKRIAIIGPNVKQGIISGGGSAALKASYVVTPYEGITANAPEGLCFDYEVGCYAHKYLPTLENNLTTPDGEPGWICDFYNHNDAGEPTGSPIATFILHDTRIKLNDFLPPGLTPTWTIKLHGDLRVEKSAEYELGLTVAGRAKLWVDEKMTIDNWTKQRPGEFFYGQGTVEERATVTLDADKPVKILIEYTNTKPPQGPEADLSQPALMRGVRLGGCEKIDPDKSIQDAVELASSSDVVIIVAGLTPEWESEGFDRPTLDMPGRQDELISKIAKVNPNTIVCVQAGSAVAMPWVNDVSAIIQAWYSGNEVGNALADVLFGKINPSAKLPLTLPVREQDTPAYLNTKSEHGKIHYREDLFVGYKWYQAREIKPLFMFGHGLSYTTFSLSELNILGPFSQDTDISLQITATVTNTGRVLGSEVVQVYITLPDIGLATPKLQLRGFTKARDLKPGDSEKVKITLDRYAVSYWDERKNAWRAPEGKYEVSVGQSSDNISLRGEFELKKEFEWNGL</sequence>
<evidence type="ECO:0000256" key="2">
    <source>
        <dbReference type="ARBA" id="ARBA00005336"/>
    </source>
</evidence>
<dbReference type="EMBL" id="JASBNA010000003">
    <property type="protein sequence ID" value="KAK7693067.1"/>
    <property type="molecule type" value="Genomic_DNA"/>
</dbReference>
<dbReference type="InterPro" id="IPR026891">
    <property type="entry name" value="Fn3-like"/>
</dbReference>
<dbReference type="SMART" id="SM01217">
    <property type="entry name" value="Fn3_like"/>
    <property type="match status" value="1"/>
</dbReference>
<dbReference type="Pfam" id="PF00933">
    <property type="entry name" value="Glyco_hydro_3"/>
    <property type="match status" value="1"/>
</dbReference>
<dbReference type="GO" id="GO:0008422">
    <property type="term" value="F:beta-glucosidase activity"/>
    <property type="evidence" value="ECO:0007669"/>
    <property type="project" value="UniProtKB-EC"/>
</dbReference>
<dbReference type="InterPro" id="IPR036881">
    <property type="entry name" value="Glyco_hydro_3_C_sf"/>
</dbReference>
<dbReference type="InterPro" id="IPR011658">
    <property type="entry name" value="PA14_dom"/>
</dbReference>
<dbReference type="FunFam" id="2.60.40.10:FF:000495">
    <property type="entry name" value="Periplasmic beta-glucosidase"/>
    <property type="match status" value="1"/>
</dbReference>
<evidence type="ECO:0000256" key="4">
    <source>
        <dbReference type="ARBA" id="ARBA00022801"/>
    </source>
</evidence>
<dbReference type="Gene3D" id="3.40.50.1700">
    <property type="entry name" value="Glycoside hydrolase family 3 C-terminal domain"/>
    <property type="match status" value="2"/>
</dbReference>
<keyword evidence="9" id="KW-1185">Reference proteome</keyword>
<feature type="domain" description="PA14" evidence="7">
    <location>
        <begin position="442"/>
        <end position="603"/>
    </location>
</feature>
<dbReference type="InterPro" id="IPR036962">
    <property type="entry name" value="Glyco_hydro_3_N_sf"/>
</dbReference>
<evidence type="ECO:0000259" key="7">
    <source>
        <dbReference type="PROSITE" id="PS51820"/>
    </source>
</evidence>
<comment type="catalytic activity">
    <reaction evidence="1 6">
        <text>Hydrolysis of terminal, non-reducing beta-D-glucosyl residues with release of beta-D-glucose.</text>
        <dbReference type="EC" id="3.2.1.21"/>
    </reaction>
</comment>
<dbReference type="PRINTS" id="PR00133">
    <property type="entry name" value="GLHYDRLASE3"/>
</dbReference>
<dbReference type="InterPro" id="IPR050288">
    <property type="entry name" value="Cellulose_deg_GH3"/>
</dbReference>
<dbReference type="PROSITE" id="PS51820">
    <property type="entry name" value="PA14"/>
    <property type="match status" value="1"/>
</dbReference>
<keyword evidence="5 6" id="KW-0326">Glycosidase</keyword>
<comment type="caution">
    <text evidence="8">The sequence shown here is derived from an EMBL/GenBank/DDBJ whole genome shotgun (WGS) entry which is preliminary data.</text>
</comment>
<protein>
    <recommendedName>
        <fullName evidence="3 6">beta-glucosidase</fullName>
        <ecNumber evidence="3 6">3.2.1.21</ecNumber>
    </recommendedName>
</protein>
<organism evidence="8 9">
    <name type="scientific">Cerrena zonata</name>
    <dbReference type="NCBI Taxonomy" id="2478898"/>
    <lineage>
        <taxon>Eukaryota</taxon>
        <taxon>Fungi</taxon>
        <taxon>Dikarya</taxon>
        <taxon>Basidiomycota</taxon>
        <taxon>Agaricomycotina</taxon>
        <taxon>Agaricomycetes</taxon>
        <taxon>Polyporales</taxon>
        <taxon>Cerrenaceae</taxon>
        <taxon>Cerrena</taxon>
    </lineage>
</organism>
<dbReference type="Pfam" id="PF14310">
    <property type="entry name" value="Fn3-like"/>
    <property type="match status" value="1"/>
</dbReference>
<dbReference type="InterPro" id="IPR001764">
    <property type="entry name" value="Glyco_hydro_3_N"/>
</dbReference>